<dbReference type="RefSeq" id="WP_187017259.1">
    <property type="nucleotide sequence ID" value="NZ_JACRUK010000005.1"/>
</dbReference>
<accession>A0A923MWH9</accession>
<dbReference type="GO" id="GO:0016787">
    <property type="term" value="F:hydrolase activity"/>
    <property type="evidence" value="ECO:0007669"/>
    <property type="project" value="UniProtKB-KW"/>
</dbReference>
<sequence length="378" mass="44193">MANKIQFLAYYLPQFHPIPENDSWWGKGFTEWTNVTKAQPLFKGHNQPIMPGELGFYDLRIPEIQEQQALLAKSYGIDGFVYYQYWFGKGKMLLEKPAEAMLSNKNIDFPFCFCWANETWKGIWHGIHDPRVLIEQTYQGKEGYQAYFEYLLPFFQDKRYIKEQNKPVFHVYKLDDIPDIAVFVTTFNELAIQEGFDGIHLIATICSEAVLNSDFVYGKVGVDVFMKMRYSQKTMSLKNSIYLTLERKYNKITNSLYRKNKSIDERSKPLIFDYQKGVAKMNSSFTSLKHISCVFPNWDNTARTGKKAMIFINATPLSWKVHLQNTVNELLKNPHNPQIVIIKSWNEWAEGNYIEPDATYGRQWLEVVKSVKVNLLSR</sequence>
<comment type="caution">
    <text evidence="1">The sequence shown here is derived from an EMBL/GenBank/DDBJ whole genome shotgun (WGS) entry which is preliminary data.</text>
</comment>
<dbReference type="EMBL" id="JACRUL010000005">
    <property type="protein sequence ID" value="MBC5843588.1"/>
    <property type="molecule type" value="Genomic_DNA"/>
</dbReference>
<keyword evidence="1" id="KW-0378">Hydrolase</keyword>
<dbReference type="InterPro" id="IPR032719">
    <property type="entry name" value="WbsX"/>
</dbReference>
<keyword evidence="2" id="KW-1185">Reference proteome</keyword>
<dbReference type="PANTHER" id="PTHR41244">
    <property type="entry name" value="RHAMNAN SYNTHESIS F"/>
    <property type="match status" value="1"/>
</dbReference>
<proteinExistence type="predicted"/>
<name>A0A923MWH9_9FLAO</name>
<evidence type="ECO:0000313" key="2">
    <source>
        <dbReference type="Proteomes" id="UP000641454"/>
    </source>
</evidence>
<dbReference type="PANTHER" id="PTHR41244:SF1">
    <property type="entry name" value="GLYCOSYLTRANSFERASE"/>
    <property type="match status" value="1"/>
</dbReference>
<dbReference type="CDD" id="cd11579">
    <property type="entry name" value="Glyco_tran_WbsX"/>
    <property type="match status" value="1"/>
</dbReference>
<organism evidence="1 2">
    <name type="scientific">Flavobacterium muglaense</name>
    <dbReference type="NCBI Taxonomy" id="2764716"/>
    <lineage>
        <taxon>Bacteria</taxon>
        <taxon>Pseudomonadati</taxon>
        <taxon>Bacteroidota</taxon>
        <taxon>Flavobacteriia</taxon>
        <taxon>Flavobacteriales</taxon>
        <taxon>Flavobacteriaceae</taxon>
        <taxon>Flavobacterium</taxon>
    </lineage>
</organism>
<dbReference type="Gene3D" id="3.20.20.80">
    <property type="entry name" value="Glycosidases"/>
    <property type="match status" value="1"/>
</dbReference>
<dbReference type="AlphaFoldDB" id="A0A923MWH9"/>
<evidence type="ECO:0000313" key="1">
    <source>
        <dbReference type="EMBL" id="MBC5843588.1"/>
    </source>
</evidence>
<reference evidence="1 2" key="1">
    <citation type="submission" date="2020-08" db="EMBL/GenBank/DDBJ databases">
        <title>Description of novel Flavobacterium F-392 isolate.</title>
        <authorList>
            <person name="Saticioglu I.B."/>
            <person name="Duman M."/>
            <person name="Altun S."/>
        </authorList>
    </citation>
    <scope>NUCLEOTIDE SEQUENCE [LARGE SCALE GENOMIC DNA]</scope>
    <source>
        <strain evidence="1 2">F-392</strain>
    </source>
</reference>
<protein>
    <submittedName>
        <fullName evidence="1">Glycoside hydrolase family 99-like domain-containing protein</fullName>
    </submittedName>
</protein>
<gene>
    <name evidence="1" type="ORF">H8R25_03935</name>
</gene>
<dbReference type="Proteomes" id="UP000641454">
    <property type="component" value="Unassembled WGS sequence"/>
</dbReference>
<dbReference type="Pfam" id="PF14307">
    <property type="entry name" value="Glyco_tran_WbsX"/>
    <property type="match status" value="1"/>
</dbReference>